<name>A0A327SID1_9SPHI</name>
<sequence>MGKTIDKSKSIPPKKLKAGRPTKYKVAYNKLAYNYCLLGAVDAELAKYFEISESALNVWKKEFPSFMESIKKGKETADATVASKLFQRANGYQHPDVDIKMFEGEIIETKLTKHYPPDTTAAIFWLKNRQPKKWRDKQEIGVTDEDNKDVPLVTVFRLPDNGRSRV</sequence>
<gene>
    <name evidence="1" type="ORF">LY11_03154</name>
</gene>
<evidence type="ECO:0000313" key="1">
    <source>
        <dbReference type="EMBL" id="RAJ28880.1"/>
    </source>
</evidence>
<accession>A0A327SID1</accession>
<organism evidence="1 2">
    <name type="scientific">Pedobacter cryoconitis</name>
    <dbReference type="NCBI Taxonomy" id="188932"/>
    <lineage>
        <taxon>Bacteria</taxon>
        <taxon>Pseudomonadati</taxon>
        <taxon>Bacteroidota</taxon>
        <taxon>Sphingobacteriia</taxon>
        <taxon>Sphingobacteriales</taxon>
        <taxon>Sphingobacteriaceae</taxon>
        <taxon>Pedobacter</taxon>
    </lineage>
</organism>
<dbReference type="AlphaFoldDB" id="A0A327SID1"/>
<proteinExistence type="predicted"/>
<comment type="caution">
    <text evidence="1">The sequence shown here is derived from an EMBL/GenBank/DDBJ whole genome shotgun (WGS) entry which is preliminary data.</text>
</comment>
<evidence type="ECO:0008006" key="3">
    <source>
        <dbReference type="Google" id="ProtNLM"/>
    </source>
</evidence>
<evidence type="ECO:0000313" key="2">
    <source>
        <dbReference type="Proteomes" id="UP000249754"/>
    </source>
</evidence>
<dbReference type="Proteomes" id="UP000249754">
    <property type="component" value="Unassembled WGS sequence"/>
</dbReference>
<dbReference type="EMBL" id="QLLR01000016">
    <property type="protein sequence ID" value="RAJ28880.1"/>
    <property type="molecule type" value="Genomic_DNA"/>
</dbReference>
<dbReference type="RefSeq" id="WP_211321567.1">
    <property type="nucleotide sequence ID" value="NZ_QLLR01000016.1"/>
</dbReference>
<reference evidence="1 2" key="1">
    <citation type="submission" date="2018-06" db="EMBL/GenBank/DDBJ databases">
        <title>Genomic Encyclopedia of Archaeal and Bacterial Type Strains, Phase II (KMG-II): from individual species to whole genera.</title>
        <authorList>
            <person name="Goeker M."/>
        </authorList>
    </citation>
    <scope>NUCLEOTIDE SEQUENCE [LARGE SCALE GENOMIC DNA]</scope>
    <source>
        <strain evidence="1 2">DSM 14825</strain>
    </source>
</reference>
<protein>
    <recommendedName>
        <fullName evidence="3">Terminase</fullName>
    </recommendedName>
</protein>